<feature type="region of interest" description="Disordered" evidence="1">
    <location>
        <begin position="134"/>
        <end position="157"/>
    </location>
</feature>
<name>A0ABU7B1Q9_9TELE</name>
<keyword evidence="2" id="KW-0732">Signal</keyword>
<gene>
    <name evidence="3" type="ORF">ATANTOWER_008584</name>
</gene>
<keyword evidence="4" id="KW-1185">Reference proteome</keyword>
<sequence>MNKDSSLLLLHWIKSAGSLLIPSFLGPPPANPVHPPSSTAPSPETPDPLTSLAFQYSPSPVTWVHNLLVSPPPSGGSLLHPIVSQFQSPAFLSIIVNKILAVKLCLLIAFCMMKRKAIFPGKVEVNFRRGPTGYLRQDPSNEAKKIKNNPDLQDRSPALKEEKVKGNARSIVFLRGGDVSDRQELLGEYLAQFGKYEGKSFRWILENDQGYVVYLNRKVKEEERAGQFNPDGPKKESRLSFLEYCRSFSEIVDLLEYLSKRPAEPQPVVENLVGFGVHSKKTWREIWDNRADRYPTFILKRNCVPGSKMHKLQQYLQQKISQSASEQLLTPSSCHPSGSEKKTGQKKLATILTPTG</sequence>
<dbReference type="EMBL" id="JAHUTI010039541">
    <property type="protein sequence ID" value="MED6244406.1"/>
    <property type="molecule type" value="Genomic_DNA"/>
</dbReference>
<feature type="region of interest" description="Disordered" evidence="1">
    <location>
        <begin position="327"/>
        <end position="356"/>
    </location>
</feature>
<evidence type="ECO:0000256" key="1">
    <source>
        <dbReference type="SAM" id="MobiDB-lite"/>
    </source>
</evidence>
<feature type="compositionally biased region" description="Polar residues" evidence="1">
    <location>
        <begin position="327"/>
        <end position="336"/>
    </location>
</feature>
<comment type="caution">
    <text evidence="3">The sequence shown here is derived from an EMBL/GenBank/DDBJ whole genome shotgun (WGS) entry which is preliminary data.</text>
</comment>
<protein>
    <submittedName>
        <fullName evidence="3">Uncharacterized protein</fullName>
    </submittedName>
</protein>
<proteinExistence type="predicted"/>
<evidence type="ECO:0000313" key="3">
    <source>
        <dbReference type="EMBL" id="MED6244406.1"/>
    </source>
</evidence>
<feature type="signal peptide" evidence="2">
    <location>
        <begin position="1"/>
        <end position="18"/>
    </location>
</feature>
<feature type="chain" id="PRO_5046826977" evidence="2">
    <location>
        <begin position="19"/>
        <end position="356"/>
    </location>
</feature>
<feature type="region of interest" description="Disordered" evidence="1">
    <location>
        <begin position="31"/>
        <end position="51"/>
    </location>
</feature>
<evidence type="ECO:0000256" key="2">
    <source>
        <dbReference type="SAM" id="SignalP"/>
    </source>
</evidence>
<reference evidence="3 4" key="1">
    <citation type="submission" date="2021-07" db="EMBL/GenBank/DDBJ databases">
        <authorList>
            <person name="Palmer J.M."/>
        </authorList>
    </citation>
    <scope>NUCLEOTIDE SEQUENCE [LARGE SCALE GENOMIC DNA]</scope>
    <source>
        <strain evidence="3 4">AT_MEX2019</strain>
        <tissue evidence="3">Muscle</tissue>
    </source>
</reference>
<dbReference type="Proteomes" id="UP001345963">
    <property type="component" value="Unassembled WGS sequence"/>
</dbReference>
<accession>A0ABU7B1Q9</accession>
<organism evidence="3 4">
    <name type="scientific">Ataeniobius toweri</name>
    <dbReference type="NCBI Taxonomy" id="208326"/>
    <lineage>
        <taxon>Eukaryota</taxon>
        <taxon>Metazoa</taxon>
        <taxon>Chordata</taxon>
        <taxon>Craniata</taxon>
        <taxon>Vertebrata</taxon>
        <taxon>Euteleostomi</taxon>
        <taxon>Actinopterygii</taxon>
        <taxon>Neopterygii</taxon>
        <taxon>Teleostei</taxon>
        <taxon>Neoteleostei</taxon>
        <taxon>Acanthomorphata</taxon>
        <taxon>Ovalentaria</taxon>
        <taxon>Atherinomorphae</taxon>
        <taxon>Cyprinodontiformes</taxon>
        <taxon>Goodeidae</taxon>
        <taxon>Ataeniobius</taxon>
    </lineage>
</organism>
<evidence type="ECO:0000313" key="4">
    <source>
        <dbReference type="Proteomes" id="UP001345963"/>
    </source>
</evidence>